<evidence type="ECO:0000256" key="2">
    <source>
        <dbReference type="ARBA" id="ARBA00005013"/>
    </source>
</evidence>
<organism evidence="8 9">
    <name type="scientific">Priestia iocasae</name>
    <dbReference type="NCBI Taxonomy" id="2291674"/>
    <lineage>
        <taxon>Bacteria</taxon>
        <taxon>Bacillati</taxon>
        <taxon>Bacillota</taxon>
        <taxon>Bacilli</taxon>
        <taxon>Bacillales</taxon>
        <taxon>Bacillaceae</taxon>
        <taxon>Priestia</taxon>
    </lineage>
</organism>
<dbReference type="EMBL" id="JAFBFC010000010">
    <property type="protein sequence ID" value="MBM7704888.1"/>
    <property type="molecule type" value="Genomic_DNA"/>
</dbReference>
<evidence type="ECO:0000256" key="5">
    <source>
        <dbReference type="ARBA" id="ARBA00023239"/>
    </source>
</evidence>
<dbReference type="SMART" id="SM00905">
    <property type="entry name" value="FolB"/>
    <property type="match status" value="1"/>
</dbReference>
<dbReference type="Pfam" id="PF02152">
    <property type="entry name" value="FolB"/>
    <property type="match status" value="1"/>
</dbReference>
<keyword evidence="4 6" id="KW-0289">Folate biosynthesis</keyword>
<dbReference type="Gene3D" id="3.30.1130.10">
    <property type="match status" value="1"/>
</dbReference>
<dbReference type="SUPFAM" id="SSF55620">
    <property type="entry name" value="Tetrahydrobiopterin biosynthesis enzymes-like"/>
    <property type="match status" value="1"/>
</dbReference>
<dbReference type="PANTHER" id="PTHR42844:SF1">
    <property type="entry name" value="DIHYDRONEOPTERIN ALDOLASE 1-RELATED"/>
    <property type="match status" value="1"/>
</dbReference>
<dbReference type="GO" id="GO:0004150">
    <property type="term" value="F:dihydroneopterin aldolase activity"/>
    <property type="evidence" value="ECO:0007669"/>
    <property type="project" value="UniProtKB-EC"/>
</dbReference>
<evidence type="ECO:0000259" key="7">
    <source>
        <dbReference type="SMART" id="SM00905"/>
    </source>
</evidence>
<comment type="function">
    <text evidence="6">Catalyzes the conversion of 7,8-dihydroneopterin to 6-hydroxymethyl-7,8-dihydropterin.</text>
</comment>
<evidence type="ECO:0000313" key="8">
    <source>
        <dbReference type="EMBL" id="MBM7704888.1"/>
    </source>
</evidence>
<dbReference type="EC" id="4.1.2.25" evidence="6"/>
<proteinExistence type="inferred from homology"/>
<dbReference type="Proteomes" id="UP000809829">
    <property type="component" value="Unassembled WGS sequence"/>
</dbReference>
<dbReference type="PANTHER" id="PTHR42844">
    <property type="entry name" value="DIHYDRONEOPTERIN ALDOLASE 1-RELATED"/>
    <property type="match status" value="1"/>
</dbReference>
<comment type="similarity">
    <text evidence="3 6">Belongs to the DHNA family.</text>
</comment>
<comment type="catalytic activity">
    <reaction evidence="1 6">
        <text>7,8-dihydroneopterin = 6-hydroxymethyl-7,8-dihydropterin + glycolaldehyde</text>
        <dbReference type="Rhea" id="RHEA:10540"/>
        <dbReference type="ChEBI" id="CHEBI:17001"/>
        <dbReference type="ChEBI" id="CHEBI:17071"/>
        <dbReference type="ChEBI" id="CHEBI:44841"/>
        <dbReference type="EC" id="4.1.2.25"/>
    </reaction>
</comment>
<name>A0ABS2R073_9BACI</name>
<reference evidence="8 9" key="1">
    <citation type="submission" date="2021-01" db="EMBL/GenBank/DDBJ databases">
        <title>Genomic Encyclopedia of Type Strains, Phase IV (KMG-IV): sequencing the most valuable type-strain genomes for metagenomic binning, comparative biology and taxonomic classification.</title>
        <authorList>
            <person name="Goeker M."/>
        </authorList>
    </citation>
    <scope>NUCLEOTIDE SEQUENCE [LARGE SCALE GENOMIC DNA]</scope>
    <source>
        <strain evidence="8 9">DSM 104297</strain>
    </source>
</reference>
<dbReference type="InterPro" id="IPR006157">
    <property type="entry name" value="FolB_dom"/>
</dbReference>
<evidence type="ECO:0000313" key="9">
    <source>
        <dbReference type="Proteomes" id="UP000809829"/>
    </source>
</evidence>
<sequence>MEKERFNIDKIFVHNMKFYGYHGVFAEENKLGQRFNVDLTVELDLQKAGETDDLAQTVSYADLYNTCQSIVEGKTFKLVESIAETIAQEILSGYLLIQSCTVKVYKPDPPIRGHYDSVAVEIKRSR</sequence>
<evidence type="ECO:0000256" key="3">
    <source>
        <dbReference type="ARBA" id="ARBA00005708"/>
    </source>
</evidence>
<feature type="domain" description="Dihydroneopterin aldolase/epimerase" evidence="7">
    <location>
        <begin position="11"/>
        <end position="124"/>
    </location>
</feature>
<accession>A0ABS2R073</accession>
<dbReference type="CDD" id="cd00534">
    <property type="entry name" value="DHNA_DHNTPE"/>
    <property type="match status" value="1"/>
</dbReference>
<dbReference type="InterPro" id="IPR006156">
    <property type="entry name" value="Dihydroneopterin_aldolase"/>
</dbReference>
<comment type="pathway">
    <text evidence="2 6">Cofactor biosynthesis; tetrahydrofolate biosynthesis; 2-amino-4-hydroxy-6-hydroxymethyl-7,8-dihydropteridine diphosphate from 7,8-dihydroneopterin triphosphate: step 3/4.</text>
</comment>
<keyword evidence="9" id="KW-1185">Reference proteome</keyword>
<dbReference type="NCBIfam" id="TIGR00526">
    <property type="entry name" value="folB_dom"/>
    <property type="match status" value="1"/>
</dbReference>
<comment type="caution">
    <text evidence="8">The sequence shown here is derived from an EMBL/GenBank/DDBJ whole genome shotgun (WGS) entry which is preliminary data.</text>
</comment>
<dbReference type="NCBIfam" id="TIGR00525">
    <property type="entry name" value="folB"/>
    <property type="match status" value="1"/>
</dbReference>
<protein>
    <recommendedName>
        <fullName evidence="6">7,8-dihydroneopterin aldolase</fullName>
        <ecNumber evidence="6">4.1.2.25</ecNumber>
    </recommendedName>
</protein>
<evidence type="ECO:0000256" key="4">
    <source>
        <dbReference type="ARBA" id="ARBA00022909"/>
    </source>
</evidence>
<evidence type="ECO:0000256" key="1">
    <source>
        <dbReference type="ARBA" id="ARBA00001353"/>
    </source>
</evidence>
<keyword evidence="5 6" id="KW-0456">Lyase</keyword>
<dbReference type="InterPro" id="IPR043133">
    <property type="entry name" value="GTP-CH-I_C/QueF"/>
</dbReference>
<gene>
    <name evidence="8" type="ORF">JOC83_003769</name>
</gene>
<evidence type="ECO:0000256" key="6">
    <source>
        <dbReference type="RuleBase" id="RU362079"/>
    </source>
</evidence>